<keyword evidence="1" id="KW-0472">Membrane</keyword>
<dbReference type="EMBL" id="JACGCM010000560">
    <property type="protein sequence ID" value="KAF6170723.1"/>
    <property type="molecule type" value="Genomic_DNA"/>
</dbReference>
<evidence type="ECO:0000256" key="1">
    <source>
        <dbReference type="SAM" id="Phobius"/>
    </source>
</evidence>
<keyword evidence="1" id="KW-1133">Transmembrane helix</keyword>
<feature type="transmembrane region" description="Helical" evidence="1">
    <location>
        <begin position="121"/>
        <end position="140"/>
    </location>
</feature>
<evidence type="ECO:0000313" key="3">
    <source>
        <dbReference type="Proteomes" id="UP000541444"/>
    </source>
</evidence>
<gene>
    <name evidence="2" type="ORF">GIB67_015675</name>
</gene>
<keyword evidence="3" id="KW-1185">Reference proteome</keyword>
<dbReference type="Proteomes" id="UP000541444">
    <property type="component" value="Unassembled WGS sequence"/>
</dbReference>
<feature type="non-terminal residue" evidence="2">
    <location>
        <position position="1"/>
    </location>
</feature>
<evidence type="ECO:0000313" key="2">
    <source>
        <dbReference type="EMBL" id="KAF6170723.1"/>
    </source>
</evidence>
<comment type="caution">
    <text evidence="2">The sequence shown here is derived from an EMBL/GenBank/DDBJ whole genome shotgun (WGS) entry which is preliminary data.</text>
</comment>
<sequence length="143" mass="16280">RFSSCYLLGCIISNWRSRALLSDWRGIIPWEDDLTILPCKSKIDILSGQTPEVEGLNQLISGSHHNVNSLLALIFNLFLYSGNFFLELILLQSLFLLKLLLLQNLLLQKLLTQRSSLLQLFSQRCFLSLILGMICSIFLLTPP</sequence>
<protein>
    <submittedName>
        <fullName evidence="2">Uncharacterized protein</fullName>
    </submittedName>
</protein>
<organism evidence="2 3">
    <name type="scientific">Kingdonia uniflora</name>
    <dbReference type="NCBI Taxonomy" id="39325"/>
    <lineage>
        <taxon>Eukaryota</taxon>
        <taxon>Viridiplantae</taxon>
        <taxon>Streptophyta</taxon>
        <taxon>Embryophyta</taxon>
        <taxon>Tracheophyta</taxon>
        <taxon>Spermatophyta</taxon>
        <taxon>Magnoliopsida</taxon>
        <taxon>Ranunculales</taxon>
        <taxon>Circaeasteraceae</taxon>
        <taxon>Kingdonia</taxon>
    </lineage>
</organism>
<proteinExistence type="predicted"/>
<dbReference type="AlphaFoldDB" id="A0A7J7NUD9"/>
<reference evidence="2 3" key="1">
    <citation type="journal article" date="2020" name="IScience">
        <title>Genome Sequencing of the Endangered Kingdonia uniflora (Circaeasteraceae, Ranunculales) Reveals Potential Mechanisms of Evolutionary Specialization.</title>
        <authorList>
            <person name="Sun Y."/>
            <person name="Deng T."/>
            <person name="Zhang A."/>
            <person name="Moore M.J."/>
            <person name="Landis J.B."/>
            <person name="Lin N."/>
            <person name="Zhang H."/>
            <person name="Zhang X."/>
            <person name="Huang J."/>
            <person name="Zhang X."/>
            <person name="Sun H."/>
            <person name="Wang H."/>
        </authorList>
    </citation>
    <scope>NUCLEOTIDE SEQUENCE [LARGE SCALE GENOMIC DNA]</scope>
    <source>
        <strain evidence="2">TB1705</strain>
        <tissue evidence="2">Leaf</tissue>
    </source>
</reference>
<accession>A0A7J7NUD9</accession>
<feature type="transmembrane region" description="Helical" evidence="1">
    <location>
        <begin position="77"/>
        <end position="101"/>
    </location>
</feature>
<keyword evidence="1" id="KW-0812">Transmembrane</keyword>
<name>A0A7J7NUD9_9MAGN</name>